<evidence type="ECO:0000259" key="5">
    <source>
        <dbReference type="SMART" id="SM00470"/>
    </source>
</evidence>
<dbReference type="GO" id="GO:0007059">
    <property type="term" value="P:chromosome segregation"/>
    <property type="evidence" value="ECO:0007669"/>
    <property type="project" value="UniProtKB-KW"/>
</dbReference>
<protein>
    <submittedName>
        <fullName evidence="6">ParB family chromosome partitioning protein</fullName>
    </submittedName>
</protein>
<keyword evidence="3" id="KW-0238">DNA-binding</keyword>
<dbReference type="InterPro" id="IPR057240">
    <property type="entry name" value="ParB_dimer_C"/>
</dbReference>
<dbReference type="NCBIfam" id="TIGR00180">
    <property type="entry name" value="parB_part"/>
    <property type="match status" value="1"/>
</dbReference>
<dbReference type="InterPro" id="IPR036086">
    <property type="entry name" value="ParB/Sulfiredoxin_sf"/>
</dbReference>
<dbReference type="InterPro" id="IPR050336">
    <property type="entry name" value="Chromosome_partition/occlusion"/>
</dbReference>
<evidence type="ECO:0000256" key="3">
    <source>
        <dbReference type="ARBA" id="ARBA00023125"/>
    </source>
</evidence>
<evidence type="ECO:0000256" key="2">
    <source>
        <dbReference type="ARBA" id="ARBA00022829"/>
    </source>
</evidence>
<dbReference type="Proteomes" id="UP000582837">
    <property type="component" value="Unassembled WGS sequence"/>
</dbReference>
<comment type="similarity">
    <text evidence="1">Belongs to the ParB family.</text>
</comment>
<dbReference type="RefSeq" id="WP_170033984.1">
    <property type="nucleotide sequence ID" value="NZ_JABDTL010000001.1"/>
</dbReference>
<dbReference type="InterPro" id="IPR041468">
    <property type="entry name" value="HTH_ParB/Spo0J"/>
</dbReference>
<evidence type="ECO:0000313" key="7">
    <source>
        <dbReference type="Proteomes" id="UP000582837"/>
    </source>
</evidence>
<dbReference type="AlphaFoldDB" id="A0A841GZW9"/>
<dbReference type="SUPFAM" id="SSF110849">
    <property type="entry name" value="ParB/Sulfiredoxin"/>
    <property type="match status" value="1"/>
</dbReference>
<dbReference type="Pfam" id="PF17762">
    <property type="entry name" value="HTH_ParB"/>
    <property type="match status" value="1"/>
</dbReference>
<reference evidence="6 7" key="1">
    <citation type="submission" date="2020-08" db="EMBL/GenBank/DDBJ databases">
        <title>Genomic Encyclopedia of Type Strains, Phase IV (KMG-IV): sequencing the most valuable type-strain genomes for metagenomic binning, comparative biology and taxonomic classification.</title>
        <authorList>
            <person name="Goeker M."/>
        </authorList>
    </citation>
    <scope>NUCLEOTIDE SEQUENCE [LARGE SCALE GENOMIC DNA]</scope>
    <source>
        <strain evidence="6 7">DSM 29007</strain>
    </source>
</reference>
<evidence type="ECO:0000256" key="4">
    <source>
        <dbReference type="SAM" id="MobiDB-lite"/>
    </source>
</evidence>
<evidence type="ECO:0000256" key="1">
    <source>
        <dbReference type="ARBA" id="ARBA00006295"/>
    </source>
</evidence>
<sequence>MALAKKGRLGKGLGALLGEYSAEPTPADGESITSVQTARITANPFQPRREFTPEQLSELEESIRQNGLLQPLVVRRAQEGAPEGAEWELVAGERRWRAVRRLGWANVPVVVRDLDDRAMLVLAIVENVQRAELSPLEEAAAYRRLMDEFNFTQAEVAESVGRERSTVANLLRLLALPASVQRLVNEGQLSMGHARALLGLEDEREMSDLARQAAVSGMTVRAVEERVRDRRPAAAARGADRAPASGADAHVRGLESELQRHFGTQVRIRSQPGNQGRVEIPFLNADDFERVMDLLLGPERMK</sequence>
<organism evidence="6 7">
    <name type="scientific">Longimicrobium terrae</name>
    <dbReference type="NCBI Taxonomy" id="1639882"/>
    <lineage>
        <taxon>Bacteria</taxon>
        <taxon>Pseudomonadati</taxon>
        <taxon>Gemmatimonadota</taxon>
        <taxon>Longimicrobiia</taxon>
        <taxon>Longimicrobiales</taxon>
        <taxon>Longimicrobiaceae</taxon>
        <taxon>Longimicrobium</taxon>
    </lineage>
</organism>
<keyword evidence="2" id="KW-0159">Chromosome partition</keyword>
<name>A0A841GZW9_9BACT</name>
<dbReference type="PANTHER" id="PTHR33375">
    <property type="entry name" value="CHROMOSOME-PARTITIONING PROTEIN PARB-RELATED"/>
    <property type="match status" value="1"/>
</dbReference>
<dbReference type="GO" id="GO:0003677">
    <property type="term" value="F:DNA binding"/>
    <property type="evidence" value="ECO:0007669"/>
    <property type="project" value="UniProtKB-KW"/>
</dbReference>
<gene>
    <name evidence="6" type="ORF">HNQ61_002882</name>
</gene>
<dbReference type="Gene3D" id="1.10.10.2830">
    <property type="match status" value="1"/>
</dbReference>
<dbReference type="Pfam" id="PF02195">
    <property type="entry name" value="ParB_N"/>
    <property type="match status" value="1"/>
</dbReference>
<dbReference type="GO" id="GO:0045881">
    <property type="term" value="P:positive regulation of sporulation resulting in formation of a cellular spore"/>
    <property type="evidence" value="ECO:0007669"/>
    <property type="project" value="TreeGrafter"/>
</dbReference>
<dbReference type="CDD" id="cd16393">
    <property type="entry name" value="SPO0J_N"/>
    <property type="match status" value="1"/>
</dbReference>
<dbReference type="Pfam" id="PF23552">
    <property type="entry name" value="ParB_C"/>
    <property type="match status" value="1"/>
</dbReference>
<dbReference type="Gene3D" id="3.90.1530.30">
    <property type="match status" value="1"/>
</dbReference>
<dbReference type="EMBL" id="JACHIA010000007">
    <property type="protein sequence ID" value="MBB6071258.1"/>
    <property type="molecule type" value="Genomic_DNA"/>
</dbReference>
<proteinExistence type="inferred from homology"/>
<feature type="domain" description="ParB-like N-terminal" evidence="5">
    <location>
        <begin position="33"/>
        <end position="128"/>
    </location>
</feature>
<dbReference type="SUPFAM" id="SSF109709">
    <property type="entry name" value="KorB DNA-binding domain-like"/>
    <property type="match status" value="1"/>
</dbReference>
<accession>A0A841GZW9</accession>
<dbReference type="PANTHER" id="PTHR33375:SF1">
    <property type="entry name" value="CHROMOSOME-PARTITIONING PROTEIN PARB-RELATED"/>
    <property type="match status" value="1"/>
</dbReference>
<keyword evidence="7" id="KW-1185">Reference proteome</keyword>
<feature type="compositionally biased region" description="Low complexity" evidence="4">
    <location>
        <begin position="233"/>
        <end position="248"/>
    </location>
</feature>
<dbReference type="FunFam" id="3.90.1530.30:FF:000001">
    <property type="entry name" value="Chromosome partitioning protein ParB"/>
    <property type="match status" value="1"/>
</dbReference>
<dbReference type="GO" id="GO:0005694">
    <property type="term" value="C:chromosome"/>
    <property type="evidence" value="ECO:0007669"/>
    <property type="project" value="TreeGrafter"/>
</dbReference>
<comment type="caution">
    <text evidence="6">The sequence shown here is derived from an EMBL/GenBank/DDBJ whole genome shotgun (WGS) entry which is preliminary data.</text>
</comment>
<dbReference type="FunFam" id="1.10.10.2830:FF:000001">
    <property type="entry name" value="Chromosome partitioning protein ParB"/>
    <property type="match status" value="1"/>
</dbReference>
<feature type="region of interest" description="Disordered" evidence="4">
    <location>
        <begin position="226"/>
        <end position="248"/>
    </location>
</feature>
<dbReference type="InterPro" id="IPR004437">
    <property type="entry name" value="ParB/RepB/Spo0J"/>
</dbReference>
<dbReference type="SMART" id="SM00470">
    <property type="entry name" value="ParB"/>
    <property type="match status" value="1"/>
</dbReference>
<dbReference type="InterPro" id="IPR003115">
    <property type="entry name" value="ParB_N"/>
</dbReference>
<evidence type="ECO:0000313" key="6">
    <source>
        <dbReference type="EMBL" id="MBB6071258.1"/>
    </source>
</evidence>